<evidence type="ECO:0000259" key="11">
    <source>
        <dbReference type="Pfam" id="PF02875"/>
    </source>
</evidence>
<evidence type="ECO:0000256" key="4">
    <source>
        <dbReference type="ARBA" id="ARBA00022960"/>
    </source>
</evidence>
<feature type="binding site" evidence="8">
    <location>
        <position position="457"/>
    </location>
    <ligand>
        <name>meso-2,6-diaminopimelate</name>
        <dbReference type="ChEBI" id="CHEBI:57791"/>
    </ligand>
</feature>
<dbReference type="InterPro" id="IPR004101">
    <property type="entry name" value="Mur_ligase_C"/>
</dbReference>
<dbReference type="Gene3D" id="3.40.1390.10">
    <property type="entry name" value="MurE/MurF, N-terminal domain"/>
    <property type="match status" value="1"/>
</dbReference>
<dbReference type="PANTHER" id="PTHR23135:SF4">
    <property type="entry name" value="UDP-N-ACETYLMURAMOYL-L-ALANYL-D-GLUTAMATE--2,6-DIAMINOPIMELATE LIGASE MURE HOMOLOG, CHLOROPLASTIC"/>
    <property type="match status" value="1"/>
</dbReference>
<evidence type="ECO:0000313" key="13">
    <source>
        <dbReference type="EMBL" id="MBM7618893.1"/>
    </source>
</evidence>
<keyword evidence="8" id="KW-0460">Magnesium</keyword>
<evidence type="ECO:0000313" key="14">
    <source>
        <dbReference type="Proteomes" id="UP000737402"/>
    </source>
</evidence>
<dbReference type="Pfam" id="PF08245">
    <property type="entry name" value="Mur_ligase_M"/>
    <property type="match status" value="1"/>
</dbReference>
<dbReference type="Gene3D" id="3.90.190.20">
    <property type="entry name" value="Mur ligase, C-terminal domain"/>
    <property type="match status" value="1"/>
</dbReference>
<feature type="binding site" evidence="8">
    <location>
        <position position="177"/>
    </location>
    <ligand>
        <name>UDP-N-acetyl-alpha-D-muramoyl-L-alanyl-D-glutamate</name>
        <dbReference type="ChEBI" id="CHEBI:83900"/>
    </ligand>
</feature>
<dbReference type="InterPro" id="IPR005761">
    <property type="entry name" value="UDP-N-AcMur-Glu-dNH2Pim_ligase"/>
</dbReference>
<keyword evidence="8 13" id="KW-0436">Ligase</keyword>
<evidence type="ECO:0000256" key="9">
    <source>
        <dbReference type="RuleBase" id="RU004135"/>
    </source>
</evidence>
<dbReference type="GO" id="GO:0008765">
    <property type="term" value="F:UDP-N-acetylmuramoylalanyl-D-glutamate-2,6-diaminopimelate ligase activity"/>
    <property type="evidence" value="ECO:0007669"/>
    <property type="project" value="UniProtKB-EC"/>
</dbReference>
<feature type="binding site" evidence="8">
    <location>
        <begin position="108"/>
        <end position="114"/>
    </location>
    <ligand>
        <name>ATP</name>
        <dbReference type="ChEBI" id="CHEBI:30616"/>
    </ligand>
</feature>
<dbReference type="SUPFAM" id="SSF53623">
    <property type="entry name" value="MurD-like peptide ligases, catalytic domain"/>
    <property type="match status" value="1"/>
</dbReference>
<dbReference type="InterPro" id="IPR013221">
    <property type="entry name" value="Mur_ligase_cen"/>
</dbReference>
<evidence type="ECO:0000256" key="6">
    <source>
        <dbReference type="ARBA" id="ARBA00023306"/>
    </source>
</evidence>
<feature type="domain" description="Mur ligase central" evidence="12">
    <location>
        <begin position="106"/>
        <end position="311"/>
    </location>
</feature>
<keyword evidence="6 8" id="KW-0131">Cell cycle</keyword>
<dbReference type="EMBL" id="JAFBED010000002">
    <property type="protein sequence ID" value="MBM7618893.1"/>
    <property type="molecule type" value="Genomic_DNA"/>
</dbReference>
<feature type="modified residue" description="N6-carboxylysine" evidence="8">
    <location>
        <position position="217"/>
    </location>
</feature>
<feature type="binding site" evidence="8">
    <location>
        <position position="383"/>
    </location>
    <ligand>
        <name>meso-2,6-diaminopimelate</name>
        <dbReference type="ChEBI" id="CHEBI:57791"/>
    </ligand>
</feature>
<comment type="pathway">
    <text evidence="1 8 9">Cell wall biogenesis; peptidoglycan biosynthesis.</text>
</comment>
<dbReference type="NCBIfam" id="TIGR01085">
    <property type="entry name" value="murE"/>
    <property type="match status" value="1"/>
</dbReference>
<keyword evidence="8" id="KW-0963">Cytoplasm</keyword>
<dbReference type="Proteomes" id="UP000737402">
    <property type="component" value="Unassembled WGS sequence"/>
</dbReference>
<evidence type="ECO:0000256" key="7">
    <source>
        <dbReference type="ARBA" id="ARBA00023316"/>
    </source>
</evidence>
<evidence type="ECO:0000259" key="12">
    <source>
        <dbReference type="Pfam" id="PF08245"/>
    </source>
</evidence>
<comment type="subcellular location">
    <subcellularLocation>
        <location evidence="8 9">Cytoplasm</location>
    </subcellularLocation>
</comment>
<accession>A0ABS2NWJ4</accession>
<feature type="domain" description="Mur ligase N-terminal catalytic" evidence="10">
    <location>
        <begin position="22"/>
        <end position="93"/>
    </location>
</feature>
<evidence type="ECO:0000256" key="2">
    <source>
        <dbReference type="ARBA" id="ARBA00005898"/>
    </source>
</evidence>
<dbReference type="InterPro" id="IPR036565">
    <property type="entry name" value="Mur-like_cat_sf"/>
</dbReference>
<gene>
    <name evidence="8" type="primary">murE</name>
    <name evidence="13" type="ORF">JOC95_000742</name>
</gene>
<feature type="binding site" evidence="8">
    <location>
        <position position="149"/>
    </location>
    <ligand>
        <name>UDP-N-acetyl-alpha-D-muramoyl-L-alanyl-D-glutamate</name>
        <dbReference type="ChEBI" id="CHEBI:83900"/>
    </ligand>
</feature>
<evidence type="ECO:0000256" key="5">
    <source>
        <dbReference type="ARBA" id="ARBA00022984"/>
    </source>
</evidence>
<feature type="binding site" evidence="8">
    <location>
        <position position="461"/>
    </location>
    <ligand>
        <name>meso-2,6-diaminopimelate</name>
        <dbReference type="ChEBI" id="CHEBI:57791"/>
    </ligand>
</feature>
<feature type="short sequence motif" description="Meso-diaminopimelate recognition motif" evidence="8">
    <location>
        <begin position="407"/>
        <end position="410"/>
    </location>
</feature>
<sequence length="489" mass="54028">MMLQDLIQYLHRYQVSSALNPEIDSIVMDSRLAKKGSLFFCIQGYTVDGHIYAEEAIRNGAVAIISEKVLDVPVPVIVVPDSKRAMAILADIFYGQPTHKLHLIGITGTNGKTTTTHIIESIFQKHRQKTGMIGTINMKIGDQSFPVKNTTPDALTLQESFHRMVENGVQTVVMEVSSHALHMGRVFGCDFDVAVFTNLTQDHLDYHKTMEEYKFAKSLLFSSLGNAYKLQKPKFAVLNADDAASECYALSTAAQVITYGINNNSDIMATNIEISGKGTKFDLVYDNRVVPIHLQLVGKFSVYNVLAAIAASYVSNIPMETIIKVVEEMKGVPGRFEVIEEGQDYTVIVDYAHTPDSLENVLKTAKQLSRQNITCVVGCGGDRDRAKRPLMAKAAISHAHKVIFTLDNPRTENPARIFADMESGIKGHPYEIIEDRRQAILKAVNEASPGDVILIAGKGHETYQLIGDKVLEFDDRKVAREAIHAKGSS</sequence>
<feature type="domain" description="Mur ligase C-terminal" evidence="11">
    <location>
        <begin position="334"/>
        <end position="459"/>
    </location>
</feature>
<keyword evidence="8" id="KW-0067">ATP-binding</keyword>
<dbReference type="NCBIfam" id="NF001126">
    <property type="entry name" value="PRK00139.1-4"/>
    <property type="match status" value="1"/>
</dbReference>
<keyword evidence="3 8" id="KW-0132">Cell division</keyword>
<dbReference type="Pfam" id="PF02875">
    <property type="entry name" value="Mur_ligase_C"/>
    <property type="match status" value="1"/>
</dbReference>
<proteinExistence type="inferred from homology"/>
<evidence type="ECO:0000259" key="10">
    <source>
        <dbReference type="Pfam" id="PF01225"/>
    </source>
</evidence>
<keyword evidence="14" id="KW-1185">Reference proteome</keyword>
<name>A0ABS2NWJ4_9BACI</name>
<dbReference type="NCBIfam" id="NF001124">
    <property type="entry name" value="PRK00139.1-2"/>
    <property type="match status" value="1"/>
</dbReference>
<feature type="binding site" evidence="8">
    <location>
        <position position="30"/>
    </location>
    <ligand>
        <name>UDP-N-acetyl-alpha-D-muramoyl-L-alanyl-D-glutamate</name>
        <dbReference type="ChEBI" id="CHEBI:83900"/>
    </ligand>
</feature>
<reference evidence="13 14" key="1">
    <citation type="submission" date="2021-01" db="EMBL/GenBank/DDBJ databases">
        <title>Genomic Encyclopedia of Type Strains, Phase IV (KMG-IV): sequencing the most valuable type-strain genomes for metagenomic binning, comparative biology and taxonomic classification.</title>
        <authorList>
            <person name="Goeker M."/>
        </authorList>
    </citation>
    <scope>NUCLEOTIDE SEQUENCE [LARGE SCALE GENOMIC DNA]</scope>
    <source>
        <strain evidence="13 14">DSM 25879</strain>
    </source>
</reference>
<evidence type="ECO:0000256" key="1">
    <source>
        <dbReference type="ARBA" id="ARBA00004752"/>
    </source>
</evidence>
<comment type="caution">
    <text evidence="13">The sequence shown here is derived from an EMBL/GenBank/DDBJ whole genome shotgun (WGS) entry which is preliminary data.</text>
</comment>
<comment type="caution">
    <text evidence="8">Lacks conserved residue(s) required for the propagation of feature annotation.</text>
</comment>
<dbReference type="EC" id="6.3.2.13" evidence="8"/>
<keyword evidence="7 8" id="KW-0961">Cell wall biogenesis/degradation</keyword>
<dbReference type="HAMAP" id="MF_00208">
    <property type="entry name" value="MurE"/>
    <property type="match status" value="1"/>
</dbReference>
<comment type="similarity">
    <text evidence="2 8">Belongs to the MurCDEF family. MurE subfamily.</text>
</comment>
<evidence type="ECO:0000256" key="8">
    <source>
        <dbReference type="HAMAP-Rule" id="MF_00208"/>
    </source>
</evidence>
<evidence type="ECO:0000256" key="3">
    <source>
        <dbReference type="ARBA" id="ARBA00022618"/>
    </source>
</evidence>
<keyword evidence="4 8" id="KW-0133">Cell shape</keyword>
<dbReference type="Pfam" id="PF01225">
    <property type="entry name" value="Mur_ligase"/>
    <property type="match status" value="1"/>
</dbReference>
<organism evidence="13 14">
    <name type="scientific">Sutcliffiella tianshenii</name>
    <dbReference type="NCBI Taxonomy" id="1463404"/>
    <lineage>
        <taxon>Bacteria</taxon>
        <taxon>Bacillati</taxon>
        <taxon>Bacillota</taxon>
        <taxon>Bacilli</taxon>
        <taxon>Bacillales</taxon>
        <taxon>Bacillaceae</taxon>
        <taxon>Sutcliffiella</taxon>
    </lineage>
</organism>
<dbReference type="SUPFAM" id="SSF63418">
    <property type="entry name" value="MurE/MurF N-terminal domain"/>
    <property type="match status" value="1"/>
</dbReference>
<dbReference type="InterPro" id="IPR035911">
    <property type="entry name" value="MurE/MurF_N"/>
</dbReference>
<dbReference type="SUPFAM" id="SSF53244">
    <property type="entry name" value="MurD-like peptide ligases, peptide-binding domain"/>
    <property type="match status" value="1"/>
</dbReference>
<dbReference type="RefSeq" id="WP_204413484.1">
    <property type="nucleotide sequence ID" value="NZ_JAFBED010000002.1"/>
</dbReference>
<keyword evidence="8" id="KW-0547">Nucleotide-binding</keyword>
<dbReference type="InterPro" id="IPR036615">
    <property type="entry name" value="Mur_ligase_C_dom_sf"/>
</dbReference>
<comment type="PTM">
    <text evidence="8">Carboxylation is probably crucial for Mg(2+) binding and, consequently, for the gamma-phosphate positioning of ATP.</text>
</comment>
<dbReference type="InterPro" id="IPR000713">
    <property type="entry name" value="Mur_ligase_N"/>
</dbReference>
<comment type="catalytic activity">
    <reaction evidence="8">
        <text>UDP-N-acetyl-alpha-D-muramoyl-L-alanyl-D-glutamate + meso-2,6-diaminopimelate + ATP = UDP-N-acetyl-alpha-D-muramoyl-L-alanyl-gamma-D-glutamyl-meso-2,6-diaminopimelate + ADP + phosphate + H(+)</text>
        <dbReference type="Rhea" id="RHEA:23676"/>
        <dbReference type="ChEBI" id="CHEBI:15378"/>
        <dbReference type="ChEBI" id="CHEBI:30616"/>
        <dbReference type="ChEBI" id="CHEBI:43474"/>
        <dbReference type="ChEBI" id="CHEBI:57791"/>
        <dbReference type="ChEBI" id="CHEBI:83900"/>
        <dbReference type="ChEBI" id="CHEBI:83905"/>
        <dbReference type="ChEBI" id="CHEBI:456216"/>
        <dbReference type="EC" id="6.3.2.13"/>
    </reaction>
</comment>
<dbReference type="PANTHER" id="PTHR23135">
    <property type="entry name" value="MUR LIGASE FAMILY MEMBER"/>
    <property type="match status" value="1"/>
</dbReference>
<feature type="binding site" evidence="8">
    <location>
        <begin position="407"/>
        <end position="410"/>
    </location>
    <ligand>
        <name>meso-2,6-diaminopimelate</name>
        <dbReference type="ChEBI" id="CHEBI:57791"/>
    </ligand>
</feature>
<protein>
    <recommendedName>
        <fullName evidence="8">UDP-N-acetylmuramoyl-L-alanyl-D-glutamate--2,6-diaminopimelate ligase</fullName>
        <ecNumber evidence="8">6.3.2.13</ecNumber>
    </recommendedName>
    <alternativeName>
        <fullName evidence="8">Meso-A2pm-adding enzyme</fullName>
    </alternativeName>
    <alternativeName>
        <fullName evidence="8">Meso-diaminopimelate-adding enzyme</fullName>
    </alternativeName>
    <alternativeName>
        <fullName evidence="8">UDP-MurNAc-L-Ala-D-Glu:meso-diaminopimelate ligase</fullName>
    </alternativeName>
    <alternativeName>
        <fullName evidence="8">UDP-MurNAc-tripeptide synthetase</fullName>
    </alternativeName>
    <alternativeName>
        <fullName evidence="8">UDP-N-acetylmuramyl-tripeptide synthetase</fullName>
    </alternativeName>
</protein>
<comment type="function">
    <text evidence="8">Catalyzes the addition of meso-diaminopimelic acid to the nucleotide precursor UDP-N-acetylmuramoyl-L-alanyl-D-glutamate (UMAG) in the biosynthesis of bacterial cell-wall peptidoglycan.</text>
</comment>
<keyword evidence="5 8" id="KW-0573">Peptidoglycan synthesis</keyword>
<feature type="binding site" evidence="8">
    <location>
        <position position="185"/>
    </location>
    <ligand>
        <name>UDP-N-acetyl-alpha-D-muramoyl-L-alanyl-D-glutamate</name>
        <dbReference type="ChEBI" id="CHEBI:83900"/>
    </ligand>
</feature>
<feature type="binding site" evidence="8">
    <location>
        <begin position="150"/>
        <end position="151"/>
    </location>
    <ligand>
        <name>UDP-N-acetyl-alpha-D-muramoyl-L-alanyl-D-glutamate</name>
        <dbReference type="ChEBI" id="CHEBI:83900"/>
    </ligand>
</feature>
<comment type="cofactor">
    <cofactor evidence="8">
        <name>Mg(2+)</name>
        <dbReference type="ChEBI" id="CHEBI:18420"/>
    </cofactor>
</comment>
<dbReference type="Gene3D" id="3.40.1190.10">
    <property type="entry name" value="Mur-like, catalytic domain"/>
    <property type="match status" value="1"/>
</dbReference>